<proteinExistence type="predicted"/>
<organism evidence="1">
    <name type="scientific">Leptospirillum sp. Group II '5-way CG'</name>
    <dbReference type="NCBI Taxonomy" id="419541"/>
    <lineage>
        <taxon>Bacteria</taxon>
        <taxon>Pseudomonadati</taxon>
        <taxon>Nitrospirota</taxon>
        <taxon>Nitrospiria</taxon>
        <taxon>Nitrospirales</taxon>
        <taxon>Nitrospiraceae</taxon>
        <taxon>Leptospirillum</taxon>
    </lineage>
</organism>
<sequence>MPITVKLKEIVQVMEFSSDESTSWCDLKTGQLFWIPDEAFHMAEDPERVSALPDPEEEESVEWARKILQDEAGFVPLPSRWEINEYRIMEDFIGSLPDEKVKIALYRAIRGKGAFRAFKDRIDDLGVRQDWFGYREAAFRKIAIEWCEEHGISFLEE</sequence>
<gene>
    <name evidence="1" type="ORF">CGL2_11284016</name>
</gene>
<dbReference type="AlphaFoldDB" id="B6ARV0"/>
<reference evidence="1" key="2">
    <citation type="journal article" date="2008" name="PLoS Biol.">
        <title>Population genomic analysis of strain variation in Leptospirillum group II bacteria involved in acid mine drainage formation.</title>
        <authorList>
            <person name="Simmons S.L."/>
            <person name="Dibartolo G."/>
            <person name="Denef V.J."/>
            <person name="Goltsman D.S."/>
            <person name="Thelen M.P."/>
            <person name="Banfield J.F."/>
        </authorList>
    </citation>
    <scope>NUCLEOTIDE SEQUENCE [LARGE SCALE GENOMIC DNA]</scope>
</reference>
<dbReference type="InterPro" id="IPR005361">
    <property type="entry name" value="UPF0158"/>
</dbReference>
<dbReference type="EMBL" id="DS995262">
    <property type="protein sequence ID" value="EDZ38196.1"/>
    <property type="molecule type" value="Genomic_DNA"/>
</dbReference>
<dbReference type="Pfam" id="PF03682">
    <property type="entry name" value="UPF0158"/>
    <property type="match status" value="1"/>
</dbReference>
<accession>B6ARV0</accession>
<reference evidence="1" key="1">
    <citation type="journal article" date="2004" name="Nature">
        <title>Community structure and metabolism through reconstruction of microbial genomes from the environment.</title>
        <authorList>
            <person name="Tyson G.W."/>
            <person name="Chapman J."/>
            <person name="Hugenholtz P."/>
            <person name="Allen E.E."/>
            <person name="Ram R.J."/>
            <person name="Richardson P.M."/>
            <person name="Solovyev V.V."/>
            <person name="Rubin E.M."/>
            <person name="Rokhsar D.S."/>
            <person name="Banfield J.F."/>
        </authorList>
    </citation>
    <scope>NUCLEOTIDE SEQUENCE [LARGE SCALE GENOMIC DNA]</scope>
</reference>
<protein>
    <submittedName>
        <fullName evidence="1">Uncharacterized protein</fullName>
    </submittedName>
</protein>
<evidence type="ECO:0000313" key="1">
    <source>
        <dbReference type="EMBL" id="EDZ38196.1"/>
    </source>
</evidence>
<name>B6ARV0_9BACT</name>